<dbReference type="Pfam" id="PF01400">
    <property type="entry name" value="Astacin"/>
    <property type="match status" value="1"/>
</dbReference>
<name>A0AAV2IZ13_KNICA</name>
<keyword evidence="1 2" id="KW-0482">Metalloprotease</keyword>
<comment type="caution">
    <text evidence="1">Lacks conserved residue(s) required for the propagation of feature annotation.</text>
</comment>
<feature type="binding site" evidence="1">
    <location>
        <position position="161"/>
    </location>
    <ligand>
        <name>Zn(2+)</name>
        <dbReference type="ChEBI" id="CHEBI:29105"/>
        <note>catalytic</note>
    </ligand>
</feature>
<reference evidence="4 5" key="1">
    <citation type="submission" date="2024-04" db="EMBL/GenBank/DDBJ databases">
        <authorList>
            <person name="Waldvogel A.-M."/>
            <person name="Schoenle A."/>
        </authorList>
    </citation>
    <scope>NUCLEOTIDE SEQUENCE [LARGE SCALE GENOMIC DNA]</scope>
</reference>
<gene>
    <name evidence="4" type="ORF">KC01_LOCUS759</name>
</gene>
<keyword evidence="1 2" id="KW-0479">Metal-binding</keyword>
<keyword evidence="2" id="KW-0732">Signal</keyword>
<feature type="signal peptide" evidence="2">
    <location>
        <begin position="1"/>
        <end position="20"/>
    </location>
</feature>
<evidence type="ECO:0000259" key="3">
    <source>
        <dbReference type="PROSITE" id="PS51864"/>
    </source>
</evidence>
<dbReference type="Gene3D" id="3.40.390.10">
    <property type="entry name" value="Collagenase (Catalytic Domain)"/>
    <property type="match status" value="1"/>
</dbReference>
<dbReference type="GO" id="GO:0004222">
    <property type="term" value="F:metalloendopeptidase activity"/>
    <property type="evidence" value="ECO:0007669"/>
    <property type="project" value="UniProtKB-UniRule"/>
</dbReference>
<feature type="domain" description="Peptidase M12A" evidence="3">
    <location>
        <begin position="72"/>
        <end position="256"/>
    </location>
</feature>
<dbReference type="InterPro" id="IPR006026">
    <property type="entry name" value="Peptidase_Metallo"/>
</dbReference>
<accession>A0AAV2IZ13</accession>
<dbReference type="PANTHER" id="PTHR10127">
    <property type="entry name" value="DISCOIDIN, CUB, EGF, LAMININ , AND ZINC METALLOPROTEASE DOMAIN CONTAINING"/>
    <property type="match status" value="1"/>
</dbReference>
<dbReference type="PRINTS" id="PR00480">
    <property type="entry name" value="ASTACIN"/>
</dbReference>
<dbReference type="GO" id="GO:0006508">
    <property type="term" value="P:proteolysis"/>
    <property type="evidence" value="ECO:0007669"/>
    <property type="project" value="UniProtKB-KW"/>
</dbReference>
<dbReference type="PANTHER" id="PTHR10127:SF870">
    <property type="entry name" value="METALLOENDOPEPTIDASE"/>
    <property type="match status" value="1"/>
</dbReference>
<organism evidence="4 5">
    <name type="scientific">Knipowitschia caucasica</name>
    <name type="common">Caucasian dwarf goby</name>
    <name type="synonym">Pomatoschistus caucasicus</name>
    <dbReference type="NCBI Taxonomy" id="637954"/>
    <lineage>
        <taxon>Eukaryota</taxon>
        <taxon>Metazoa</taxon>
        <taxon>Chordata</taxon>
        <taxon>Craniata</taxon>
        <taxon>Vertebrata</taxon>
        <taxon>Euteleostomi</taxon>
        <taxon>Actinopterygii</taxon>
        <taxon>Neopterygii</taxon>
        <taxon>Teleostei</taxon>
        <taxon>Neoteleostei</taxon>
        <taxon>Acanthomorphata</taxon>
        <taxon>Gobiaria</taxon>
        <taxon>Gobiiformes</taxon>
        <taxon>Gobioidei</taxon>
        <taxon>Gobiidae</taxon>
        <taxon>Gobiinae</taxon>
        <taxon>Knipowitschia</taxon>
    </lineage>
</organism>
<evidence type="ECO:0000313" key="4">
    <source>
        <dbReference type="EMBL" id="CAL1568069.1"/>
    </source>
</evidence>
<dbReference type="AlphaFoldDB" id="A0AAV2IZ13"/>
<sequence length="256" mass="29527">MHLWLLNLIICFGCTTKVKSVPIKGNLTAQLFNDLQIIWQSIIKESPETIAELQTFGSHPIQGDILPRIDRNALHMIWPSPAIPYEIHDEIKSRKSDIEAATKMISDKTCVTFHKRTSETDYLHFQNGQGCASYVGLIHGQQPIYVASDCRIGNIVHEILHALGFYHEHTRMDRDQYIKIFEENVMKKAWNNFSKQPGNTLNIPYDVSSILHYGSWYFSSNGLPTIESLVETEDMGQRRRLTKFDIERVQKLYNCD</sequence>
<comment type="cofactor">
    <cofactor evidence="1 2">
        <name>Zn(2+)</name>
        <dbReference type="ChEBI" id="CHEBI:29105"/>
    </cofactor>
    <text evidence="1 2">Binds 1 zinc ion per subunit.</text>
</comment>
<feature type="active site" evidence="1">
    <location>
        <position position="158"/>
    </location>
</feature>
<keyword evidence="1 2" id="KW-0862">Zinc</keyword>
<dbReference type="EC" id="3.4.24.-" evidence="2"/>
<dbReference type="InterPro" id="IPR001506">
    <property type="entry name" value="Peptidase_M12A"/>
</dbReference>
<evidence type="ECO:0000313" key="5">
    <source>
        <dbReference type="Proteomes" id="UP001497482"/>
    </source>
</evidence>
<keyword evidence="5" id="KW-1185">Reference proteome</keyword>
<proteinExistence type="predicted"/>
<dbReference type="CDD" id="cd04280">
    <property type="entry name" value="ZnMc_astacin_like"/>
    <property type="match status" value="1"/>
</dbReference>
<protein>
    <recommendedName>
        <fullName evidence="2">Metalloendopeptidase</fullName>
        <ecNumber evidence="2">3.4.24.-</ecNumber>
    </recommendedName>
</protein>
<dbReference type="InterPro" id="IPR034035">
    <property type="entry name" value="Astacin-like_dom"/>
</dbReference>
<dbReference type="PROSITE" id="PS51864">
    <property type="entry name" value="ASTACIN"/>
    <property type="match status" value="1"/>
</dbReference>
<evidence type="ECO:0000256" key="2">
    <source>
        <dbReference type="RuleBase" id="RU361183"/>
    </source>
</evidence>
<feature type="binding site" evidence="1">
    <location>
        <position position="157"/>
    </location>
    <ligand>
        <name>Zn(2+)</name>
        <dbReference type="ChEBI" id="CHEBI:29105"/>
        <note>catalytic</note>
    </ligand>
</feature>
<feature type="binding site" evidence="1">
    <location>
        <position position="167"/>
    </location>
    <ligand>
        <name>Zn(2+)</name>
        <dbReference type="ChEBI" id="CHEBI:29105"/>
        <note>catalytic</note>
    </ligand>
</feature>
<evidence type="ECO:0000256" key="1">
    <source>
        <dbReference type="PROSITE-ProRule" id="PRU01211"/>
    </source>
</evidence>
<dbReference type="Proteomes" id="UP001497482">
    <property type="component" value="Chromosome 1"/>
</dbReference>
<dbReference type="SMART" id="SM00235">
    <property type="entry name" value="ZnMc"/>
    <property type="match status" value="1"/>
</dbReference>
<dbReference type="InterPro" id="IPR024079">
    <property type="entry name" value="MetalloPept_cat_dom_sf"/>
</dbReference>
<dbReference type="SUPFAM" id="SSF55486">
    <property type="entry name" value="Metalloproteases ('zincins'), catalytic domain"/>
    <property type="match status" value="1"/>
</dbReference>
<keyword evidence="1 2" id="KW-0378">Hydrolase</keyword>
<dbReference type="GO" id="GO:0008270">
    <property type="term" value="F:zinc ion binding"/>
    <property type="evidence" value="ECO:0007669"/>
    <property type="project" value="UniProtKB-UniRule"/>
</dbReference>
<dbReference type="EMBL" id="OZ035823">
    <property type="protein sequence ID" value="CAL1568069.1"/>
    <property type="molecule type" value="Genomic_DNA"/>
</dbReference>
<keyword evidence="1 2" id="KW-0645">Protease</keyword>
<feature type="chain" id="PRO_5043104522" description="Metalloendopeptidase" evidence="2">
    <location>
        <begin position="21"/>
        <end position="256"/>
    </location>
</feature>